<reference evidence="2" key="1">
    <citation type="journal article" date="2014" name="Int. J. Syst. Evol. Microbiol.">
        <title>Complete genome sequence of Corynebacterium casei LMG S-19264T (=DSM 44701T), isolated from a smear-ripened cheese.</title>
        <authorList>
            <consortium name="US DOE Joint Genome Institute (JGI-PGF)"/>
            <person name="Walter F."/>
            <person name="Albersmeier A."/>
            <person name="Kalinowski J."/>
            <person name="Ruckert C."/>
        </authorList>
    </citation>
    <scope>NUCLEOTIDE SEQUENCE</scope>
    <source>
        <strain evidence="2">KCTC 12870</strain>
    </source>
</reference>
<dbReference type="EMBL" id="BMXG01000005">
    <property type="protein sequence ID" value="GHB96350.1"/>
    <property type="molecule type" value="Genomic_DNA"/>
</dbReference>
<gene>
    <name evidence="2" type="ORF">GCM10007047_10200</name>
</gene>
<evidence type="ECO:0000313" key="2">
    <source>
        <dbReference type="EMBL" id="GHB96350.1"/>
    </source>
</evidence>
<reference evidence="2" key="2">
    <citation type="submission" date="2020-09" db="EMBL/GenBank/DDBJ databases">
        <authorList>
            <person name="Sun Q."/>
            <person name="Kim S."/>
        </authorList>
    </citation>
    <scope>NUCLEOTIDE SEQUENCE</scope>
    <source>
        <strain evidence="2">KCTC 12870</strain>
    </source>
</reference>
<keyword evidence="3" id="KW-1185">Reference proteome</keyword>
<feature type="transmembrane region" description="Helical" evidence="1">
    <location>
        <begin position="51"/>
        <end position="69"/>
    </location>
</feature>
<sequence>MRLFYIPVVTWHKAYVVSDEDYYYDLDDEEIAELSKELGGLAFKGNLWVRYVNYLWPVLLLVYVLYGAYQRKRLKQIDDEYFGSEQS</sequence>
<name>A0A8J3DA94_9BACT</name>
<evidence type="ECO:0000256" key="1">
    <source>
        <dbReference type="SAM" id="Phobius"/>
    </source>
</evidence>
<dbReference type="AlphaFoldDB" id="A0A8J3DA94"/>
<comment type="caution">
    <text evidence="2">The sequence shown here is derived from an EMBL/GenBank/DDBJ whole genome shotgun (WGS) entry which is preliminary data.</text>
</comment>
<dbReference type="RefSeq" id="WP_189512550.1">
    <property type="nucleotide sequence ID" value="NZ_JAENIH010000046.1"/>
</dbReference>
<accession>A0A8J3DA94</accession>
<dbReference type="Proteomes" id="UP000642829">
    <property type="component" value="Unassembled WGS sequence"/>
</dbReference>
<keyword evidence="1" id="KW-1133">Transmembrane helix</keyword>
<evidence type="ECO:0000313" key="3">
    <source>
        <dbReference type="Proteomes" id="UP000642829"/>
    </source>
</evidence>
<protein>
    <submittedName>
        <fullName evidence="2">Uncharacterized protein</fullName>
    </submittedName>
</protein>
<keyword evidence="1" id="KW-0472">Membrane</keyword>
<keyword evidence="1" id="KW-0812">Transmembrane</keyword>
<proteinExistence type="predicted"/>
<organism evidence="2 3">
    <name type="scientific">Cerasicoccus arenae</name>
    <dbReference type="NCBI Taxonomy" id="424488"/>
    <lineage>
        <taxon>Bacteria</taxon>
        <taxon>Pseudomonadati</taxon>
        <taxon>Verrucomicrobiota</taxon>
        <taxon>Opitutia</taxon>
        <taxon>Puniceicoccales</taxon>
        <taxon>Cerasicoccaceae</taxon>
        <taxon>Cerasicoccus</taxon>
    </lineage>
</organism>